<evidence type="ECO:0000313" key="2">
    <source>
        <dbReference type="Proteomes" id="UP000318313"/>
    </source>
</evidence>
<protein>
    <submittedName>
        <fullName evidence="1">Uncharacterized protein</fullName>
    </submittedName>
</protein>
<name>A0A518II71_9PLAN</name>
<dbReference type="AlphaFoldDB" id="A0A518II71"/>
<keyword evidence="2" id="KW-1185">Reference proteome</keyword>
<reference evidence="1 2" key="1">
    <citation type="submission" date="2019-03" db="EMBL/GenBank/DDBJ databases">
        <title>Deep-cultivation of Planctomycetes and their phenomic and genomic characterization uncovers novel biology.</title>
        <authorList>
            <person name="Wiegand S."/>
            <person name="Jogler M."/>
            <person name="Boedeker C."/>
            <person name="Pinto D."/>
            <person name="Vollmers J."/>
            <person name="Rivas-Marin E."/>
            <person name="Kohn T."/>
            <person name="Peeters S.H."/>
            <person name="Heuer A."/>
            <person name="Rast P."/>
            <person name="Oberbeckmann S."/>
            <person name="Bunk B."/>
            <person name="Jeske O."/>
            <person name="Meyerdierks A."/>
            <person name="Storesund J.E."/>
            <person name="Kallscheuer N."/>
            <person name="Luecker S."/>
            <person name="Lage O.M."/>
            <person name="Pohl T."/>
            <person name="Merkel B.J."/>
            <person name="Hornburger P."/>
            <person name="Mueller R.-W."/>
            <person name="Bruemmer F."/>
            <person name="Labrenz M."/>
            <person name="Spormann A.M."/>
            <person name="Op den Camp H."/>
            <person name="Overmann J."/>
            <person name="Amann R."/>
            <person name="Jetten M.S.M."/>
            <person name="Mascher T."/>
            <person name="Medema M.H."/>
            <person name="Devos D.P."/>
            <person name="Kaster A.-K."/>
            <person name="Ovreas L."/>
            <person name="Rohde M."/>
            <person name="Galperin M.Y."/>
            <person name="Jogler C."/>
        </authorList>
    </citation>
    <scope>NUCLEOTIDE SEQUENCE [LARGE SCALE GENOMIC DNA]</scope>
    <source>
        <strain evidence="1 2">Enr17</strain>
    </source>
</reference>
<dbReference type="Proteomes" id="UP000318313">
    <property type="component" value="Chromosome"/>
</dbReference>
<gene>
    <name evidence="1" type="ORF">Enr17x_48550</name>
</gene>
<dbReference type="EMBL" id="CP037452">
    <property type="protein sequence ID" value="QDV52787.1"/>
    <property type="molecule type" value="Genomic_DNA"/>
</dbReference>
<dbReference type="KEGG" id="gfm:Enr17x_48550"/>
<sequence length="40" mass="4620">MNTVYDYCLKNETKVTLDQLEIHKCAISVGKYERGLDSIQ</sequence>
<proteinExistence type="predicted"/>
<accession>A0A518II71</accession>
<organism evidence="1 2">
    <name type="scientific">Gimesia fumaroli</name>
    <dbReference type="NCBI Taxonomy" id="2527976"/>
    <lineage>
        <taxon>Bacteria</taxon>
        <taxon>Pseudomonadati</taxon>
        <taxon>Planctomycetota</taxon>
        <taxon>Planctomycetia</taxon>
        <taxon>Planctomycetales</taxon>
        <taxon>Planctomycetaceae</taxon>
        <taxon>Gimesia</taxon>
    </lineage>
</organism>
<evidence type="ECO:0000313" key="1">
    <source>
        <dbReference type="EMBL" id="QDV52787.1"/>
    </source>
</evidence>